<protein>
    <submittedName>
        <fullName evidence="2">Uncharacterized protein</fullName>
    </submittedName>
</protein>
<keyword evidence="1" id="KW-1133">Transmembrane helix</keyword>
<dbReference type="AlphaFoldDB" id="Q1PZ94"/>
<evidence type="ECO:0000313" key="2">
    <source>
        <dbReference type="EMBL" id="CAJ72394.1"/>
    </source>
</evidence>
<keyword evidence="1" id="KW-0812">Transmembrane</keyword>
<reference evidence="2" key="1">
    <citation type="journal article" date="2006" name="Nature">
        <title>Deciphering the evolution and metabolism of an anammox bacterium from a community genome.</title>
        <authorList>
            <person name="Strous M."/>
            <person name="Pelletier E."/>
            <person name="Mangenot S."/>
            <person name="Rattei T."/>
            <person name="Lehner A."/>
            <person name="Taylor M.W."/>
            <person name="Horn M."/>
            <person name="Daims H."/>
            <person name="Bartol-Mavel D."/>
            <person name="Wincker P."/>
            <person name="Barbe V."/>
            <person name="Fonknechten N."/>
            <person name="Vallenet D."/>
            <person name="Segurens B."/>
            <person name="Schenowitz-Truong C."/>
            <person name="Medigue C."/>
            <person name="Collingro A."/>
            <person name="Snel B."/>
            <person name="Dutilh B.E."/>
            <person name="OpDenCamp H.J.M."/>
            <person name="vanDerDrift C."/>
            <person name="Cirpus I."/>
            <person name="vanDePas-Schoonen K.T."/>
            <person name="Harhangi H.R."/>
            <person name="vanNiftrik L."/>
            <person name="Schmid M."/>
            <person name="Keltjens J."/>
            <person name="vanDeVossenberg J."/>
            <person name="Kartal B."/>
            <person name="Meier H."/>
            <person name="Frishman D."/>
            <person name="Huynen M.A."/>
            <person name="Mewes H."/>
            <person name="Weissenbach J."/>
            <person name="Jetten M.S.M."/>
            <person name="Wagner M."/>
            <person name="LePaslier D."/>
        </authorList>
    </citation>
    <scope>NUCLEOTIDE SEQUENCE</scope>
</reference>
<reference evidence="2" key="2">
    <citation type="submission" date="2006-01" db="EMBL/GenBank/DDBJ databases">
        <authorList>
            <person name="Genoscope"/>
        </authorList>
    </citation>
    <scope>NUCLEOTIDE SEQUENCE</scope>
</reference>
<accession>Q1PZ94</accession>
<organism evidence="2">
    <name type="scientific">Kuenenia stuttgartiensis</name>
    <dbReference type="NCBI Taxonomy" id="174633"/>
    <lineage>
        <taxon>Bacteria</taxon>
        <taxon>Pseudomonadati</taxon>
        <taxon>Planctomycetota</taxon>
        <taxon>Candidatus Brocadiia</taxon>
        <taxon>Candidatus Brocadiales</taxon>
        <taxon>Candidatus Brocadiaceae</taxon>
        <taxon>Candidatus Kuenenia</taxon>
    </lineage>
</organism>
<gene>
    <name evidence="2" type="ORF">kustd1649</name>
</gene>
<keyword evidence="1" id="KW-0472">Membrane</keyword>
<proteinExistence type="predicted"/>
<feature type="transmembrane region" description="Helical" evidence="1">
    <location>
        <begin position="6"/>
        <end position="23"/>
    </location>
</feature>
<name>Q1PZ94_KUEST</name>
<dbReference type="EMBL" id="CT573072">
    <property type="protein sequence ID" value="CAJ72394.1"/>
    <property type="molecule type" value="Genomic_DNA"/>
</dbReference>
<sequence>MSLISYDFLLLLLKLGILFLYFYHEILRGYEERIMIISRHHNNSDEKNHISPSHFFLNDKEKTKINWFLFEFAQGFGHFLAKEKRLTEKLYQKGIDNLRLKNFCIYYAKHLKKVILDKLEGRIANVRLGHEAIEEFFPAIGDRLVDKLLTIAAKAWDSLTEACVVCPMRCISERNERASMFDDPYYYRE</sequence>
<evidence type="ECO:0000256" key="1">
    <source>
        <dbReference type="SAM" id="Phobius"/>
    </source>
</evidence>